<dbReference type="GO" id="GO:0015031">
    <property type="term" value="P:protein transport"/>
    <property type="evidence" value="ECO:0007669"/>
    <property type="project" value="UniProtKB-KW"/>
</dbReference>
<evidence type="ECO:0000256" key="11">
    <source>
        <dbReference type="SAM" id="Phobius"/>
    </source>
</evidence>
<evidence type="ECO:0000256" key="3">
    <source>
        <dbReference type="ARBA" id="ARBA00022448"/>
    </source>
</evidence>
<dbReference type="AlphaFoldDB" id="A0A5P8E8U1"/>
<evidence type="ECO:0000259" key="12">
    <source>
        <dbReference type="PROSITE" id="PS52015"/>
    </source>
</evidence>
<dbReference type="EMBL" id="CP033459">
    <property type="protein sequence ID" value="QFQ13383.1"/>
    <property type="molecule type" value="Genomic_DNA"/>
</dbReference>
<evidence type="ECO:0000256" key="5">
    <source>
        <dbReference type="ARBA" id="ARBA00022519"/>
    </source>
</evidence>
<dbReference type="InterPro" id="IPR051045">
    <property type="entry name" value="TonB-dependent_transducer"/>
</dbReference>
<evidence type="ECO:0000256" key="2">
    <source>
        <dbReference type="ARBA" id="ARBA00006555"/>
    </source>
</evidence>
<keyword evidence="7" id="KW-0653">Protein transport</keyword>
<protein>
    <submittedName>
        <fullName evidence="13">Energy transducer TonB</fullName>
    </submittedName>
</protein>
<evidence type="ECO:0000256" key="6">
    <source>
        <dbReference type="ARBA" id="ARBA00022692"/>
    </source>
</evidence>
<keyword evidence="14" id="KW-1185">Reference proteome</keyword>
<proteinExistence type="inferred from homology"/>
<keyword evidence="4" id="KW-1003">Cell membrane</keyword>
<comment type="subcellular location">
    <subcellularLocation>
        <location evidence="1">Cell inner membrane</location>
        <topology evidence="1">Single-pass membrane protein</topology>
        <orientation evidence="1">Periplasmic side</orientation>
    </subcellularLocation>
</comment>
<evidence type="ECO:0000313" key="13">
    <source>
        <dbReference type="EMBL" id="QFQ13383.1"/>
    </source>
</evidence>
<dbReference type="GO" id="GO:0055085">
    <property type="term" value="P:transmembrane transport"/>
    <property type="evidence" value="ECO:0007669"/>
    <property type="project" value="InterPro"/>
</dbReference>
<dbReference type="GO" id="GO:0031992">
    <property type="term" value="F:energy transducer activity"/>
    <property type="evidence" value="ECO:0007669"/>
    <property type="project" value="TreeGrafter"/>
</dbReference>
<name>A0A5P8E8U1_9BACT</name>
<gene>
    <name evidence="13" type="ORF">C7Y71_010380</name>
</gene>
<dbReference type="Pfam" id="PF03544">
    <property type="entry name" value="TonB_C"/>
    <property type="match status" value="1"/>
</dbReference>
<dbReference type="Gene3D" id="3.30.1150.10">
    <property type="match status" value="1"/>
</dbReference>
<dbReference type="SUPFAM" id="SSF74653">
    <property type="entry name" value="TolA/TonB C-terminal domain"/>
    <property type="match status" value="1"/>
</dbReference>
<dbReference type="InterPro" id="IPR006260">
    <property type="entry name" value="TonB/TolA_C"/>
</dbReference>
<keyword evidence="8 11" id="KW-1133">Transmembrane helix</keyword>
<feature type="transmembrane region" description="Helical" evidence="11">
    <location>
        <begin position="37"/>
        <end position="60"/>
    </location>
</feature>
<dbReference type="NCBIfam" id="TIGR01352">
    <property type="entry name" value="tonB_Cterm"/>
    <property type="match status" value="1"/>
</dbReference>
<evidence type="ECO:0000256" key="10">
    <source>
        <dbReference type="SAM" id="MobiDB-lite"/>
    </source>
</evidence>
<evidence type="ECO:0000256" key="1">
    <source>
        <dbReference type="ARBA" id="ARBA00004383"/>
    </source>
</evidence>
<keyword evidence="9 11" id="KW-0472">Membrane</keyword>
<dbReference type="PANTHER" id="PTHR33446:SF2">
    <property type="entry name" value="PROTEIN TONB"/>
    <property type="match status" value="1"/>
</dbReference>
<dbReference type="InterPro" id="IPR037682">
    <property type="entry name" value="TonB_C"/>
</dbReference>
<keyword evidence="5" id="KW-0997">Cell inner membrane</keyword>
<evidence type="ECO:0000313" key="14">
    <source>
        <dbReference type="Proteomes" id="UP000249375"/>
    </source>
</evidence>
<reference evidence="13 14" key="1">
    <citation type="submission" date="2018-11" db="EMBL/GenBank/DDBJ databases">
        <authorList>
            <person name="Na S.W."/>
            <person name="Baik M."/>
        </authorList>
    </citation>
    <scope>NUCLEOTIDE SEQUENCE [LARGE SCALE GENOMIC DNA]</scope>
    <source>
        <strain evidence="13 14">E39</strain>
    </source>
</reference>
<evidence type="ECO:0000256" key="8">
    <source>
        <dbReference type="ARBA" id="ARBA00022989"/>
    </source>
</evidence>
<accession>A0A5P8E8U1</accession>
<dbReference type="PROSITE" id="PS52015">
    <property type="entry name" value="TONB_CTD"/>
    <property type="match status" value="1"/>
</dbReference>
<dbReference type="KEGG" id="alq:C7Y71_010380"/>
<dbReference type="PANTHER" id="PTHR33446">
    <property type="entry name" value="PROTEIN TONB-RELATED"/>
    <property type="match status" value="1"/>
</dbReference>
<evidence type="ECO:0000256" key="7">
    <source>
        <dbReference type="ARBA" id="ARBA00022927"/>
    </source>
</evidence>
<feature type="compositionally biased region" description="Low complexity" evidence="10">
    <location>
        <begin position="108"/>
        <end position="121"/>
    </location>
</feature>
<dbReference type="GO" id="GO:0098797">
    <property type="term" value="C:plasma membrane protein complex"/>
    <property type="evidence" value="ECO:0007669"/>
    <property type="project" value="TreeGrafter"/>
</dbReference>
<keyword evidence="3" id="KW-0813">Transport</keyword>
<comment type="similarity">
    <text evidence="2">Belongs to the TonB family.</text>
</comment>
<dbReference type="Proteomes" id="UP000249375">
    <property type="component" value="Chromosome"/>
</dbReference>
<feature type="compositionally biased region" description="Basic and acidic residues" evidence="10">
    <location>
        <begin position="80"/>
        <end position="107"/>
    </location>
</feature>
<dbReference type="RefSeq" id="WP_111897614.1">
    <property type="nucleotide sequence ID" value="NZ_CP033459.1"/>
</dbReference>
<feature type="domain" description="TonB C-terminal" evidence="12">
    <location>
        <begin position="239"/>
        <end position="329"/>
    </location>
</feature>
<evidence type="ECO:0000256" key="4">
    <source>
        <dbReference type="ARBA" id="ARBA00022475"/>
    </source>
</evidence>
<keyword evidence="6 11" id="KW-0812">Transmembrane</keyword>
<sequence>MAKIDLKSKEWVDLIFEGRNKEYGAYRLRKNAGKRTLYAVIWVAVGIVAILMAVGLYMGVSAAIASISDDSATELSNLEYEDKKQDEKKEEEKKDEPKQIEKPKQEEQVQQTEVQQDQPKQAEVAPPKLAQDLQQLTNVVVKKDNEVNKESVMKAQDDVMKNTAAISDRAFKGVKGGDFATSKDYITNDRNAGVTGNKFSGPGKKESTGTAPKLDVKNVAKNAAKDDSHIERHPAVEAKYPGNWIQYLQSHLKYPAIAIEQEVQGIVRIEFVVGKDGSISQMKVLKSLSKECDAEAMRVIRSAKWTPGKDEQGNAITSIKVQEVQYVLQ</sequence>
<feature type="region of interest" description="Disordered" evidence="10">
    <location>
        <begin position="78"/>
        <end position="129"/>
    </location>
</feature>
<evidence type="ECO:0000256" key="9">
    <source>
        <dbReference type="ARBA" id="ARBA00023136"/>
    </source>
</evidence>
<dbReference type="OrthoDB" id="9814002at2"/>
<organism evidence="13 14">
    <name type="scientific">Pseudoprevotella muciniphila</name>
    <dbReference type="NCBI Taxonomy" id="2133944"/>
    <lineage>
        <taxon>Bacteria</taxon>
        <taxon>Pseudomonadati</taxon>
        <taxon>Bacteroidota</taxon>
        <taxon>Bacteroidia</taxon>
        <taxon>Bacteroidales</taxon>
        <taxon>Prevotellaceae</taxon>
        <taxon>Pseudoprevotella</taxon>
    </lineage>
</organism>